<feature type="compositionally biased region" description="Basic and acidic residues" evidence="5">
    <location>
        <begin position="71"/>
        <end position="86"/>
    </location>
</feature>
<evidence type="ECO:0000256" key="2">
    <source>
        <dbReference type="ARBA" id="ARBA00023015"/>
    </source>
</evidence>
<dbReference type="Gene3D" id="1.10.260.40">
    <property type="entry name" value="lambda repressor-like DNA-binding domains"/>
    <property type="match status" value="1"/>
</dbReference>
<organism evidence="7 8">
    <name type="scientific">Nitrosomonas communis</name>
    <dbReference type="NCBI Taxonomy" id="44574"/>
    <lineage>
        <taxon>Bacteria</taxon>
        <taxon>Pseudomonadati</taxon>
        <taxon>Pseudomonadota</taxon>
        <taxon>Betaproteobacteria</taxon>
        <taxon>Nitrosomonadales</taxon>
        <taxon>Nitrosomonadaceae</taxon>
        <taxon>Nitrosomonas</taxon>
    </lineage>
</organism>
<sequence length="113" mass="12905">MTKKPIPKDWHRADIIAAVHKTGTSLQKLSRNYGWCRTTLGNALYNPYPKYERMIAEHLGTTPQAIWPSRYHIDGSPKSGRGERGRGRYKAKHKINPTHKNVNVNHIYKEGAA</sequence>
<dbReference type="Pfam" id="PF13693">
    <property type="entry name" value="HTH_35"/>
    <property type="match status" value="1"/>
</dbReference>
<dbReference type="PATRIC" id="fig|44574.3.peg.1158"/>
<evidence type="ECO:0000256" key="5">
    <source>
        <dbReference type="SAM" id="MobiDB-lite"/>
    </source>
</evidence>
<dbReference type="InterPro" id="IPR010982">
    <property type="entry name" value="Lambda_DNA-bd_dom_sf"/>
</dbReference>
<evidence type="ECO:0000256" key="4">
    <source>
        <dbReference type="ARBA" id="ARBA00023163"/>
    </source>
</evidence>
<dbReference type="Proteomes" id="UP000034156">
    <property type="component" value="Chromosome"/>
</dbReference>
<evidence type="ECO:0000313" key="8">
    <source>
        <dbReference type="Proteomes" id="UP000034156"/>
    </source>
</evidence>
<proteinExistence type="inferred from homology"/>
<dbReference type="SUPFAM" id="SSF47413">
    <property type="entry name" value="lambda repressor-like DNA-binding domains"/>
    <property type="match status" value="1"/>
</dbReference>
<feature type="region of interest" description="Disordered" evidence="5">
    <location>
        <begin position="70"/>
        <end position="90"/>
    </location>
</feature>
<dbReference type="RefSeq" id="WP_046851521.1">
    <property type="nucleotide sequence ID" value="NZ_CP011451.1"/>
</dbReference>
<evidence type="ECO:0000256" key="1">
    <source>
        <dbReference type="ARBA" id="ARBA00006157"/>
    </source>
</evidence>
<keyword evidence="2" id="KW-0805">Transcription regulation</keyword>
<keyword evidence="4" id="KW-0804">Transcription</keyword>
<keyword evidence="8" id="KW-1185">Reference proteome</keyword>
<evidence type="ECO:0000313" key="7">
    <source>
        <dbReference type="EMBL" id="AKH39463.1"/>
    </source>
</evidence>
<name>A0A0F7KK50_9PROT</name>
<accession>A0A0F7KK50</accession>
<comment type="similarity">
    <text evidence="1">Belongs to the ner transcriptional regulatory family.</text>
</comment>
<feature type="domain" description="Ner winged helix-turn-helix DNA-binding" evidence="6">
    <location>
        <begin position="9"/>
        <end position="77"/>
    </location>
</feature>
<dbReference type="OrthoDB" id="5405994at2"/>
<dbReference type="GO" id="GO:0003677">
    <property type="term" value="F:DNA binding"/>
    <property type="evidence" value="ECO:0007669"/>
    <property type="project" value="UniProtKB-KW"/>
</dbReference>
<dbReference type="EMBL" id="CP011451">
    <property type="protein sequence ID" value="AKH39463.1"/>
    <property type="molecule type" value="Genomic_DNA"/>
</dbReference>
<evidence type="ECO:0000256" key="3">
    <source>
        <dbReference type="ARBA" id="ARBA00023125"/>
    </source>
</evidence>
<keyword evidence="3" id="KW-0238">DNA-binding</keyword>
<gene>
    <name evidence="7" type="ORF">AAW31_04765</name>
</gene>
<evidence type="ECO:0000259" key="6">
    <source>
        <dbReference type="Pfam" id="PF13693"/>
    </source>
</evidence>
<dbReference type="KEGG" id="nco:AAW31_04765"/>
<dbReference type="AlphaFoldDB" id="A0A0F7KK50"/>
<reference evidence="8" key="1">
    <citation type="submission" date="2015-05" db="EMBL/GenBank/DDBJ databases">
        <title>Draft genome of Nitrosomonas communis strain Nm2.</title>
        <authorList>
            <person name="Kozlowski J.A."/>
            <person name="Kits K.D."/>
            <person name="Stein L.Y."/>
        </authorList>
    </citation>
    <scope>NUCLEOTIDE SEQUENCE [LARGE SCALE GENOMIC DNA]</scope>
    <source>
        <strain evidence="8">Nm2</strain>
    </source>
</reference>
<reference evidence="7 8" key="2">
    <citation type="journal article" date="2016" name="Genome Announc.">
        <title>Genome Sequence of Nitrosomonas communis Strain Nm2, a Mesophilic Ammonia-Oxidizing Bacterium Isolated from Mediterranean Soil.</title>
        <authorList>
            <person name="Kozlowski J.A."/>
            <person name="Kits K.D."/>
            <person name="Stein L.Y."/>
        </authorList>
    </citation>
    <scope>NUCLEOTIDE SEQUENCE [LARGE SCALE GENOMIC DNA]</scope>
    <source>
        <strain evidence="7 8">Nm2</strain>
    </source>
</reference>
<dbReference type="InterPro" id="IPR038722">
    <property type="entry name" value="Ner_HTH_dom"/>
</dbReference>
<protein>
    <recommendedName>
        <fullName evidence="6">Ner winged helix-turn-helix DNA-binding domain-containing protein</fullName>
    </recommendedName>
</protein>